<dbReference type="AlphaFoldDB" id="A0A8J7RYD1"/>
<dbReference type="InterPro" id="IPR025985">
    <property type="entry name" value="YnbE"/>
</dbReference>
<gene>
    <name evidence="1" type="ORF">KAJ83_00065</name>
</gene>
<evidence type="ECO:0000313" key="1">
    <source>
        <dbReference type="EMBL" id="MBP5855388.1"/>
    </source>
</evidence>
<comment type="caution">
    <text evidence="1">The sequence shown here is derived from an EMBL/GenBank/DDBJ whole genome shotgun (WGS) entry which is preliminary data.</text>
</comment>
<reference evidence="1" key="1">
    <citation type="submission" date="2021-04" db="EMBL/GenBank/DDBJ databases">
        <authorList>
            <person name="Zhang D.-C."/>
        </authorList>
    </citation>
    <scope>NUCLEOTIDE SEQUENCE</scope>
    <source>
        <strain evidence="1">CGMCC 1.15697</strain>
    </source>
</reference>
<dbReference type="EMBL" id="JAGMWN010000001">
    <property type="protein sequence ID" value="MBP5855388.1"/>
    <property type="molecule type" value="Genomic_DNA"/>
</dbReference>
<dbReference type="Proteomes" id="UP000672602">
    <property type="component" value="Unassembled WGS sequence"/>
</dbReference>
<sequence>MHIAPTEPRARRGVLIPALLATVFLAATLLGLGACTPTVAVQAPKEPITINLNVKLDADVRLRVEEKAEKDVQNNPIF</sequence>
<evidence type="ECO:0000313" key="2">
    <source>
        <dbReference type="Proteomes" id="UP000672602"/>
    </source>
</evidence>
<keyword evidence="2" id="KW-1185">Reference proteome</keyword>
<proteinExistence type="predicted"/>
<dbReference type="Pfam" id="PF13617">
    <property type="entry name" value="Lipoprotein_19"/>
    <property type="match status" value="1"/>
</dbReference>
<protein>
    <submittedName>
        <fullName evidence="1">YnbE family lipoprotein</fullName>
    </submittedName>
</protein>
<keyword evidence="1" id="KW-0449">Lipoprotein</keyword>
<dbReference type="RefSeq" id="WP_210679983.1">
    <property type="nucleotide sequence ID" value="NZ_JAGMWN010000001.1"/>
</dbReference>
<accession>A0A8J7RYD1</accession>
<name>A0A8J7RYD1_9PROT</name>
<organism evidence="1 2">
    <name type="scientific">Marivibrio halodurans</name>
    <dbReference type="NCBI Taxonomy" id="2039722"/>
    <lineage>
        <taxon>Bacteria</taxon>
        <taxon>Pseudomonadati</taxon>
        <taxon>Pseudomonadota</taxon>
        <taxon>Alphaproteobacteria</taxon>
        <taxon>Rhodospirillales</taxon>
        <taxon>Rhodospirillaceae</taxon>
        <taxon>Marivibrio</taxon>
    </lineage>
</organism>